<comment type="caution">
    <text evidence="2">The sequence shown here is derived from an EMBL/GenBank/DDBJ whole genome shotgun (WGS) entry which is preliminary data.</text>
</comment>
<protein>
    <submittedName>
        <fullName evidence="2">Uncharacterized protein</fullName>
    </submittedName>
</protein>
<name>A0A8H6QLX8_9EURO</name>
<evidence type="ECO:0000256" key="1">
    <source>
        <dbReference type="SAM" id="MobiDB-lite"/>
    </source>
</evidence>
<evidence type="ECO:0000313" key="3">
    <source>
        <dbReference type="Proteomes" id="UP000662466"/>
    </source>
</evidence>
<dbReference type="Proteomes" id="UP000662466">
    <property type="component" value="Unassembled WGS sequence"/>
</dbReference>
<feature type="region of interest" description="Disordered" evidence="1">
    <location>
        <begin position="123"/>
        <end position="149"/>
    </location>
</feature>
<sequence length="199" mass="22889">MDPEMDDPQMKAWAMTDMEKACLEFCIELLNQRHRSHEYESALVCAMAVLGRGETGWRDPDSYPPILSRVIKIARFMVVQKALWMDPNPSEIIRIWVKKDQSVEWVLASADDTLEDIDEGYDSEDAMAPQSSPPTSSIHSDDPLPAVDMHRQGRRPFQEQVTWMMHQFMIRSTHGPMETLLDWRTCNSPWAISGDSFTD</sequence>
<reference evidence="2" key="1">
    <citation type="submission" date="2020-06" db="EMBL/GenBank/DDBJ databases">
        <title>Draft genome sequences of strains closely related to Aspergillus parafelis and Aspergillus hiratsukae.</title>
        <authorList>
            <person name="Dos Santos R.A.C."/>
            <person name="Rivero-Menendez O."/>
            <person name="Steenwyk J.L."/>
            <person name="Mead M.E."/>
            <person name="Goldman G.H."/>
            <person name="Alastruey-Izquierdo A."/>
            <person name="Rokas A."/>
        </authorList>
    </citation>
    <scope>NUCLEOTIDE SEQUENCE</scope>
    <source>
        <strain evidence="2">CNM-CM6106</strain>
    </source>
</reference>
<feature type="compositionally biased region" description="Polar residues" evidence="1">
    <location>
        <begin position="129"/>
        <end position="138"/>
    </location>
</feature>
<dbReference type="EMBL" id="JACBAF010001368">
    <property type="protein sequence ID" value="KAF7174602.1"/>
    <property type="molecule type" value="Genomic_DNA"/>
</dbReference>
<gene>
    <name evidence="2" type="ORF">CNMCM6106_009450</name>
</gene>
<evidence type="ECO:0000313" key="2">
    <source>
        <dbReference type="EMBL" id="KAF7174602.1"/>
    </source>
</evidence>
<proteinExistence type="predicted"/>
<dbReference type="AlphaFoldDB" id="A0A8H6QLX8"/>
<organism evidence="2 3">
    <name type="scientific">Aspergillus hiratsukae</name>
    <dbReference type="NCBI Taxonomy" id="1194566"/>
    <lineage>
        <taxon>Eukaryota</taxon>
        <taxon>Fungi</taxon>
        <taxon>Dikarya</taxon>
        <taxon>Ascomycota</taxon>
        <taxon>Pezizomycotina</taxon>
        <taxon>Eurotiomycetes</taxon>
        <taxon>Eurotiomycetidae</taxon>
        <taxon>Eurotiales</taxon>
        <taxon>Aspergillaceae</taxon>
        <taxon>Aspergillus</taxon>
        <taxon>Aspergillus subgen. Fumigati</taxon>
    </lineage>
</organism>
<accession>A0A8H6QLX8</accession>